<evidence type="ECO:0000313" key="14">
    <source>
        <dbReference type="Proteomes" id="UP000637061"/>
    </source>
</evidence>
<reference evidence="13" key="1">
    <citation type="submission" date="2020-12" db="EMBL/GenBank/DDBJ databases">
        <title>Enhanced detection system for hospital associated transmission using whole genome sequencing surveillance.</title>
        <authorList>
            <person name="Harrison L.H."/>
            <person name="Van Tyne D."/>
            <person name="Marsh J.W."/>
            <person name="Griffith M.P."/>
            <person name="Snyder D.J."/>
            <person name="Cooper V.S."/>
            <person name="Mustapha M."/>
        </authorList>
    </citation>
    <scope>NUCLEOTIDE SEQUENCE</scope>
    <source>
        <strain evidence="13">PSB00042</strain>
    </source>
</reference>
<keyword evidence="7 9" id="KW-0807">Transducer</keyword>
<dbReference type="PANTHER" id="PTHR43531:SF14">
    <property type="entry name" value="METHYL-ACCEPTING CHEMOTAXIS PROTEIN I-RELATED"/>
    <property type="match status" value="1"/>
</dbReference>
<dbReference type="PRINTS" id="PR00260">
    <property type="entry name" value="CHEMTRNSDUCR"/>
</dbReference>
<dbReference type="PROSITE" id="PS50111">
    <property type="entry name" value="CHEMOTAXIS_TRANSDUC_2"/>
    <property type="match status" value="1"/>
</dbReference>
<feature type="domain" description="PAS" evidence="12">
    <location>
        <begin position="25"/>
        <end position="76"/>
    </location>
</feature>
<dbReference type="InterPro" id="IPR035965">
    <property type="entry name" value="PAS-like_dom_sf"/>
</dbReference>
<evidence type="ECO:0000256" key="8">
    <source>
        <dbReference type="ARBA" id="ARBA00029447"/>
    </source>
</evidence>
<dbReference type="CDD" id="cd00130">
    <property type="entry name" value="PAS"/>
    <property type="match status" value="1"/>
</dbReference>
<sequence>MRTNNPVTNHEVELKDEDFLISRTDLQGKITYANPGFIKISGYSKDELFGENHNIVRHPDMPSAAFADLWSSLKNGDLWTGIIKNRRKDGGFYWVKANVSPCYQGGEHIGYTSVRTKPTRTEIETAIKVYADLNSPMPQKYQLKGGIVTEKSLAASIRAAIPHGIKARLATMTAVSVGLLSVSAVLGHMGAGLAEASSRVDLANIQVAVAIAGALSLVYLGRTVTRSIIRPINECIIFSSQLAAGNLGAELRGSAHSDLKPITDILDTIRKSMVSISDDINHSIDLFSNSASEIISGNVDLSARTEQQAAALQQTAASMEEITSTVLANSGSAKQATDLSNEASAVVSSSGTVMGELVESMSRIIASSKKMSEHIETIDSIAFQTNILALNASVEAARAGEQGRGFAVVATEVRNLAGRSASAAKEIRDLISTSSLEIGNGEKLVRKAEESIECAVEAVSRVNHIITEISAASNEQSIGISQVNEAVAQMDMVTTQNAALVQDVSGISKNLESQVKGVESSISIFLKSGRAGAHKPSASKPAKPEQKSYVLDTPKPGQTRDKASNNWDSF</sequence>
<dbReference type="InterPro" id="IPR004090">
    <property type="entry name" value="Chemotax_Me-accpt_rcpt"/>
</dbReference>
<dbReference type="CDD" id="cd11386">
    <property type="entry name" value="MCP_signal"/>
    <property type="match status" value="1"/>
</dbReference>
<dbReference type="Pfam" id="PF08447">
    <property type="entry name" value="PAS_3"/>
    <property type="match status" value="1"/>
</dbReference>
<dbReference type="InterPro" id="IPR051310">
    <property type="entry name" value="MCP_chemotaxis"/>
</dbReference>
<evidence type="ECO:0000256" key="5">
    <source>
        <dbReference type="ARBA" id="ARBA00022989"/>
    </source>
</evidence>
<dbReference type="NCBIfam" id="TIGR00229">
    <property type="entry name" value="sensory_box"/>
    <property type="match status" value="1"/>
</dbReference>
<dbReference type="GO" id="GO:0007165">
    <property type="term" value="P:signal transduction"/>
    <property type="evidence" value="ECO:0007669"/>
    <property type="project" value="UniProtKB-KW"/>
</dbReference>
<dbReference type="EMBL" id="JAEHTE010000002">
    <property type="protein sequence ID" value="MBI6882826.1"/>
    <property type="molecule type" value="Genomic_DNA"/>
</dbReference>
<comment type="caution">
    <text evidence="13">The sequence shown here is derived from an EMBL/GenBank/DDBJ whole genome shotgun (WGS) entry which is preliminary data.</text>
</comment>
<evidence type="ECO:0000256" key="9">
    <source>
        <dbReference type="PROSITE-ProRule" id="PRU00284"/>
    </source>
</evidence>
<evidence type="ECO:0000256" key="3">
    <source>
        <dbReference type="ARBA" id="ARBA00022481"/>
    </source>
</evidence>
<evidence type="ECO:0000256" key="6">
    <source>
        <dbReference type="ARBA" id="ARBA00023136"/>
    </source>
</evidence>
<feature type="region of interest" description="Disordered" evidence="10">
    <location>
        <begin position="529"/>
        <end position="570"/>
    </location>
</feature>
<dbReference type="PANTHER" id="PTHR43531">
    <property type="entry name" value="PROTEIN ICFG"/>
    <property type="match status" value="1"/>
</dbReference>
<dbReference type="FunFam" id="1.10.287.950:FF:000001">
    <property type="entry name" value="Methyl-accepting chemotaxis sensory transducer"/>
    <property type="match status" value="1"/>
</dbReference>
<evidence type="ECO:0000256" key="4">
    <source>
        <dbReference type="ARBA" id="ARBA00022692"/>
    </source>
</evidence>
<dbReference type="SUPFAM" id="SSF58104">
    <property type="entry name" value="Methyl-accepting chemotaxis protein (MCP) signaling domain"/>
    <property type="match status" value="1"/>
</dbReference>
<keyword evidence="6" id="KW-0472">Membrane</keyword>
<dbReference type="InterPro" id="IPR013655">
    <property type="entry name" value="PAS_fold_3"/>
</dbReference>
<comment type="subcellular location">
    <subcellularLocation>
        <location evidence="1">Cell membrane</location>
        <topology evidence="1">Multi-pass membrane protein</topology>
    </subcellularLocation>
</comment>
<accession>A0A8I1EBW6</accession>
<keyword evidence="3" id="KW-0488">Methylation</keyword>
<dbReference type="RefSeq" id="WP_198746450.1">
    <property type="nucleotide sequence ID" value="NZ_JAEHTE010000002.1"/>
</dbReference>
<dbReference type="Pfam" id="PF00015">
    <property type="entry name" value="MCPsignal"/>
    <property type="match status" value="1"/>
</dbReference>
<dbReference type="GO" id="GO:0004888">
    <property type="term" value="F:transmembrane signaling receptor activity"/>
    <property type="evidence" value="ECO:0007669"/>
    <property type="project" value="InterPro"/>
</dbReference>
<keyword evidence="2" id="KW-1003">Cell membrane</keyword>
<dbReference type="Proteomes" id="UP000637061">
    <property type="component" value="Unassembled WGS sequence"/>
</dbReference>
<evidence type="ECO:0000256" key="7">
    <source>
        <dbReference type="ARBA" id="ARBA00023224"/>
    </source>
</evidence>
<dbReference type="GO" id="GO:0006935">
    <property type="term" value="P:chemotaxis"/>
    <property type="evidence" value="ECO:0007669"/>
    <property type="project" value="InterPro"/>
</dbReference>
<dbReference type="InterPro" id="IPR000014">
    <property type="entry name" value="PAS"/>
</dbReference>
<dbReference type="SUPFAM" id="SSF55785">
    <property type="entry name" value="PYP-like sensor domain (PAS domain)"/>
    <property type="match status" value="1"/>
</dbReference>
<keyword evidence="5" id="KW-1133">Transmembrane helix</keyword>
<protein>
    <submittedName>
        <fullName evidence="13">PAS domain S-box protein</fullName>
    </submittedName>
</protein>
<dbReference type="PROSITE" id="PS50112">
    <property type="entry name" value="PAS"/>
    <property type="match status" value="1"/>
</dbReference>
<dbReference type="Gene3D" id="1.10.287.950">
    <property type="entry name" value="Methyl-accepting chemotaxis protein"/>
    <property type="match status" value="1"/>
</dbReference>
<evidence type="ECO:0000256" key="2">
    <source>
        <dbReference type="ARBA" id="ARBA00022475"/>
    </source>
</evidence>
<dbReference type="InterPro" id="IPR004089">
    <property type="entry name" value="MCPsignal_dom"/>
</dbReference>
<name>A0A8I1EBW6_PSEPU</name>
<proteinExistence type="inferred from homology"/>
<organism evidence="13 14">
    <name type="scientific">Pseudomonas putida</name>
    <name type="common">Arthrobacter siderocapsulatus</name>
    <dbReference type="NCBI Taxonomy" id="303"/>
    <lineage>
        <taxon>Bacteria</taxon>
        <taxon>Pseudomonadati</taxon>
        <taxon>Pseudomonadota</taxon>
        <taxon>Gammaproteobacteria</taxon>
        <taxon>Pseudomonadales</taxon>
        <taxon>Pseudomonadaceae</taxon>
        <taxon>Pseudomonas</taxon>
    </lineage>
</organism>
<feature type="domain" description="Methyl-accepting transducer" evidence="11">
    <location>
        <begin position="283"/>
        <end position="512"/>
    </location>
</feature>
<dbReference type="AlphaFoldDB" id="A0A8I1EBW6"/>
<dbReference type="GO" id="GO:0005886">
    <property type="term" value="C:plasma membrane"/>
    <property type="evidence" value="ECO:0007669"/>
    <property type="project" value="UniProtKB-SubCell"/>
</dbReference>
<comment type="similarity">
    <text evidence="8">Belongs to the methyl-accepting chemotaxis (MCP) protein family.</text>
</comment>
<gene>
    <name evidence="13" type="ORF">JEU22_02785</name>
</gene>
<keyword evidence="4" id="KW-0812">Transmembrane</keyword>
<evidence type="ECO:0000259" key="11">
    <source>
        <dbReference type="PROSITE" id="PS50111"/>
    </source>
</evidence>
<dbReference type="Gene3D" id="3.30.450.20">
    <property type="entry name" value="PAS domain"/>
    <property type="match status" value="1"/>
</dbReference>
<dbReference type="SMART" id="SM00283">
    <property type="entry name" value="MA"/>
    <property type="match status" value="1"/>
</dbReference>
<evidence type="ECO:0000259" key="12">
    <source>
        <dbReference type="PROSITE" id="PS50112"/>
    </source>
</evidence>
<evidence type="ECO:0000256" key="10">
    <source>
        <dbReference type="SAM" id="MobiDB-lite"/>
    </source>
</evidence>
<evidence type="ECO:0000256" key="1">
    <source>
        <dbReference type="ARBA" id="ARBA00004651"/>
    </source>
</evidence>
<evidence type="ECO:0000313" key="13">
    <source>
        <dbReference type="EMBL" id="MBI6882826.1"/>
    </source>
</evidence>